<dbReference type="InterPro" id="IPR029032">
    <property type="entry name" value="AhpD-like"/>
</dbReference>
<evidence type="ECO:0000313" key="1">
    <source>
        <dbReference type="EMBL" id="AWD32579.1"/>
    </source>
</evidence>
<dbReference type="EMBL" id="CP025628">
    <property type="protein sequence ID" value="AWD32579.1"/>
    <property type="molecule type" value="Genomic_DNA"/>
</dbReference>
<gene>
    <name evidence="1" type="primary">ahpD</name>
    <name evidence="1" type="ORF">CKSOR_00467</name>
</gene>
<dbReference type="Proteomes" id="UP000266796">
    <property type="component" value="Chromosome"/>
</dbReference>
<evidence type="ECO:0000313" key="2">
    <source>
        <dbReference type="Proteomes" id="UP000266796"/>
    </source>
</evidence>
<dbReference type="GO" id="GO:0004601">
    <property type="term" value="F:peroxidase activity"/>
    <property type="evidence" value="ECO:0007669"/>
    <property type="project" value="UniProtKB-KW"/>
</dbReference>
<dbReference type="RefSeq" id="WP_108673985.1">
    <property type="nucleotide sequence ID" value="NZ_CP025628.1"/>
</dbReference>
<keyword evidence="1" id="KW-0560">Oxidoreductase</keyword>
<proteinExistence type="predicted"/>
<dbReference type="Gene3D" id="1.20.1290.10">
    <property type="entry name" value="AhpD-like"/>
    <property type="match status" value="1"/>
</dbReference>
<organism evidence="1 2">
    <name type="scientific">Candidatus Kinetoplastidibacterium kentomonadis</name>
    <dbReference type="NCBI Taxonomy" id="1576550"/>
    <lineage>
        <taxon>Bacteria</taxon>
        <taxon>Pseudomonadati</taxon>
        <taxon>Pseudomonadota</taxon>
        <taxon>Betaproteobacteria</taxon>
        <taxon>Candidatus Kinetoplastidibacterium</taxon>
    </lineage>
</organism>
<dbReference type="OrthoDB" id="9801997at2"/>
<keyword evidence="1" id="KW-0575">Peroxidase</keyword>
<keyword evidence="2" id="KW-1185">Reference proteome</keyword>
<dbReference type="AlphaFoldDB" id="A0A3Q8EUG4"/>
<reference evidence="1 2" key="1">
    <citation type="journal article" date="2018" name="Parasitology">
        <title>The reduced genome of Candidatus Kinetoplastibacterium sorsogonicusi, the endosymbiont of Kentomonas sorsogonicus (Trypanosomatidae): loss of the haem-synthesis pathway.</title>
        <authorList>
            <person name="Silva F.M."/>
            <person name="Kostygov A.Y."/>
            <person name="Spodareva V.V."/>
            <person name="Butenko A."/>
            <person name="Tossou R."/>
            <person name="Lukes J."/>
            <person name="Yurchenko V."/>
            <person name="Alves J.M.P."/>
        </authorList>
    </citation>
    <scope>NUCLEOTIDE SEQUENCE [LARGE SCALE GENOMIC DNA]</scope>
    <source>
        <strain evidence="1 2">MF-08</strain>
    </source>
</reference>
<protein>
    <submittedName>
        <fullName evidence="1">Alkyl hydroperoxide reductase AhpD</fullName>
        <ecNumber evidence="1">1.11.1.15</ecNumber>
    </submittedName>
</protein>
<accession>A0A3Q8EUG4</accession>
<dbReference type="KEGG" id="kso:CKSOR_00467"/>
<sequence length="172" mass="19758">MNLLEKIKFQFPNIDKDLYLNLDSIVFRSSLPRNDVMGISLSAACTIGNKILIKIFQDELNELDAKAAINAALIMGMTNTWYEYVHMVDTNNTEQWQPNFRMSSYTSNSNIEKYRFEQFVLAASIIGKCRFCTISHYNNLIKSNDVDKENLKNIGRIVAVIRSLSIYVNTLQ</sequence>
<dbReference type="SUPFAM" id="SSF69118">
    <property type="entry name" value="AhpD-like"/>
    <property type="match status" value="1"/>
</dbReference>
<name>A0A3Q8EUG4_9PROT</name>
<dbReference type="EC" id="1.11.1.15" evidence="1"/>